<comment type="similarity">
    <text evidence="1 5 6">Belongs to the peptidase S8 family.</text>
</comment>
<evidence type="ECO:0000313" key="12">
    <source>
        <dbReference type="Proteomes" id="UP000318186"/>
    </source>
</evidence>
<sequence length="1101" mass="114050">MTSESPGYIPGARRVARVAAAAGLVAALAATGVAPVFAADDPATAPVKAAAGNATADKLGTADADLLAKARAKGEKNITMMVATAPGATAQVTKQLDAVKGSVLGRAYDKLGYVRATVPTATAEATIKAASKLTSVHGIDLKQEIMLDDPTPAADRATGAKTTAKSTGTYPAPDKKTPAKNPYNPSFETGAVDFVKQHPKADGRGVTIGILDAGVDIAHPALQKTTTGERKITDWVTATDPVSDGDGTWLRMTDAVSGPTFTYKGRTYSAPKGSYRISLFAEAATKGGDMAGDLNRDGDTTDVWAVLYDPVTGTTRVDLNNNADFSDDDVLNPYKEKHQVSYFGTDDPRTDVVERIPFVVETRKNVVYNAAGNTSDYVSIGVIESEHGTHVAGITAANGLFGGKMNGAAPGAKIVSSRACTWSGGCTNIALTEGMIDLVVNRGVDVVNMSIGGLPALNDGNNARAELYKRLIDIYGVQLIISAGNNGPGVNTIGDPGLADHVISVGASVSKETWAANYGSGVTKKYDMMPFSSRGPREDGGFTPTLSAPGASINSTQTWLPGSPVKEAGYSLPAGYSMLQGTSMASPQAAGATALLLSAAKQKHIELPPADLRTALTSTATEIKGVPAHAQGAGLIDIIGAWKQIQKQGAPAHEYTVKAPVDTAIDFALKTPGFGTGLYDREGGLRAGQTKSYDVTVTRTTGADKNVTHKLSWKYNDGTFKLTGPSTVSLPLGKPVTVKVQAKPGSAGVHSAILQLDDAKTSGVDQQILATVVVAKDLLKPTYAFTASGSVQRNSTTSYFVNVPEGARTLEVAMSALRSGSQTRFISIHPYGVQVENGGTPYCYPNYENPANTCRPDARSYAKPQAGVWEIEVEARRTSPLLDNPYKLDVSLLGATFDPAVQTIAEAKIGTPAAVNWTVTNNAGDLAGKLKGGSLGSAEVERPSISTGGQYAKEVTIGAGVEKLDIAIGGTSDTNADLDLYVFRGATQVGASTTAGSEEAVSLLKPAAGTYTIVIDGYDVPAGTTEYDFRDVYYAPSLGTIAVDESKAVNLAPGASAQVGAQVVVAGAAPEGRQFFGEIQLVNARGTAAGTGSVVIQKVAP</sequence>
<evidence type="ECO:0000313" key="11">
    <source>
        <dbReference type="EMBL" id="TWG03135.1"/>
    </source>
</evidence>
<evidence type="ECO:0000256" key="6">
    <source>
        <dbReference type="RuleBase" id="RU003355"/>
    </source>
</evidence>
<feature type="chain" id="PRO_5021744847" evidence="8">
    <location>
        <begin position="39"/>
        <end position="1101"/>
    </location>
</feature>
<dbReference type="InterPro" id="IPR036852">
    <property type="entry name" value="Peptidase_S8/S53_dom_sf"/>
</dbReference>
<keyword evidence="8" id="KW-0732">Signal</keyword>
<dbReference type="InterPro" id="IPR007280">
    <property type="entry name" value="Peptidase_C_arc/bac"/>
</dbReference>
<dbReference type="OrthoDB" id="9813435at2"/>
<evidence type="ECO:0000256" key="8">
    <source>
        <dbReference type="SAM" id="SignalP"/>
    </source>
</evidence>
<dbReference type="Proteomes" id="UP000318186">
    <property type="component" value="Unassembled WGS sequence"/>
</dbReference>
<dbReference type="Pfam" id="PF04151">
    <property type="entry name" value="PPC"/>
    <property type="match status" value="1"/>
</dbReference>
<dbReference type="AlphaFoldDB" id="A0A561UUU8"/>
<dbReference type="InterPro" id="IPR023827">
    <property type="entry name" value="Peptidase_S8_Asp-AS"/>
</dbReference>
<keyword evidence="3 5" id="KW-0378">Hydrolase</keyword>
<proteinExistence type="inferred from homology"/>
<dbReference type="GO" id="GO:0006508">
    <property type="term" value="P:proteolysis"/>
    <property type="evidence" value="ECO:0007669"/>
    <property type="project" value="UniProtKB-KW"/>
</dbReference>
<feature type="active site" description="Charge relay system" evidence="5">
    <location>
        <position position="387"/>
    </location>
</feature>
<evidence type="ECO:0000256" key="5">
    <source>
        <dbReference type="PROSITE-ProRule" id="PRU01240"/>
    </source>
</evidence>
<dbReference type="InterPro" id="IPR000209">
    <property type="entry name" value="Peptidase_S8/S53_dom"/>
</dbReference>
<evidence type="ECO:0000259" key="9">
    <source>
        <dbReference type="Pfam" id="PF00082"/>
    </source>
</evidence>
<evidence type="ECO:0000256" key="7">
    <source>
        <dbReference type="SAM" id="MobiDB-lite"/>
    </source>
</evidence>
<comment type="caution">
    <text evidence="11">The sequence shown here is derived from an EMBL/GenBank/DDBJ whole genome shotgun (WGS) entry which is preliminary data.</text>
</comment>
<evidence type="ECO:0000256" key="4">
    <source>
        <dbReference type="ARBA" id="ARBA00022825"/>
    </source>
</evidence>
<evidence type="ECO:0000256" key="3">
    <source>
        <dbReference type="ARBA" id="ARBA00022801"/>
    </source>
</evidence>
<feature type="region of interest" description="Disordered" evidence="7">
    <location>
        <begin position="151"/>
        <end position="182"/>
    </location>
</feature>
<dbReference type="SUPFAM" id="SSF52743">
    <property type="entry name" value="Subtilisin-like"/>
    <property type="match status" value="1"/>
</dbReference>
<dbReference type="PROSITE" id="PS00136">
    <property type="entry name" value="SUBTILASE_ASP"/>
    <property type="match status" value="1"/>
</dbReference>
<protein>
    <submittedName>
        <fullName evidence="11">Subtilase family protein</fullName>
    </submittedName>
</protein>
<evidence type="ECO:0000256" key="2">
    <source>
        <dbReference type="ARBA" id="ARBA00022670"/>
    </source>
</evidence>
<dbReference type="EMBL" id="VIWW01000001">
    <property type="protein sequence ID" value="TWG03135.1"/>
    <property type="molecule type" value="Genomic_DNA"/>
</dbReference>
<dbReference type="PANTHER" id="PTHR43806">
    <property type="entry name" value="PEPTIDASE S8"/>
    <property type="match status" value="1"/>
</dbReference>
<dbReference type="Pfam" id="PF00082">
    <property type="entry name" value="Peptidase_S8"/>
    <property type="match status" value="1"/>
</dbReference>
<keyword evidence="4 5" id="KW-0720">Serine protease</keyword>
<accession>A0A561UUU8</accession>
<gene>
    <name evidence="11" type="ORF">FHX80_111554</name>
</gene>
<dbReference type="Gene3D" id="3.40.50.200">
    <property type="entry name" value="Peptidase S8/S53 domain"/>
    <property type="match status" value="2"/>
</dbReference>
<dbReference type="Gene3D" id="2.60.120.380">
    <property type="match status" value="1"/>
</dbReference>
<dbReference type="GO" id="GO:0004252">
    <property type="term" value="F:serine-type endopeptidase activity"/>
    <property type="evidence" value="ECO:0007669"/>
    <property type="project" value="UniProtKB-UniRule"/>
</dbReference>
<dbReference type="PROSITE" id="PS00138">
    <property type="entry name" value="SUBTILASE_SER"/>
    <property type="match status" value="1"/>
</dbReference>
<feature type="domain" description="Peptidase C-terminal archaeal/bacterial" evidence="10">
    <location>
        <begin position="955"/>
        <end position="1016"/>
    </location>
</feature>
<feature type="domain" description="Peptidase S8/S53" evidence="9">
    <location>
        <begin position="203"/>
        <end position="634"/>
    </location>
</feature>
<feature type="signal peptide" evidence="8">
    <location>
        <begin position="1"/>
        <end position="38"/>
    </location>
</feature>
<feature type="compositionally biased region" description="Low complexity" evidence="7">
    <location>
        <begin position="157"/>
        <end position="169"/>
    </location>
</feature>
<dbReference type="InterPro" id="IPR050131">
    <property type="entry name" value="Peptidase_S8_subtilisin-like"/>
</dbReference>
<dbReference type="InterPro" id="IPR015500">
    <property type="entry name" value="Peptidase_S8_subtilisin-rel"/>
</dbReference>
<feature type="active site" description="Charge relay system" evidence="5">
    <location>
        <position position="212"/>
    </location>
</feature>
<dbReference type="PROSITE" id="PS51892">
    <property type="entry name" value="SUBTILASE"/>
    <property type="match status" value="1"/>
</dbReference>
<evidence type="ECO:0000259" key="10">
    <source>
        <dbReference type="Pfam" id="PF04151"/>
    </source>
</evidence>
<reference evidence="11 12" key="1">
    <citation type="submission" date="2019-06" db="EMBL/GenBank/DDBJ databases">
        <title>Sequencing the genomes of 1000 actinobacteria strains.</title>
        <authorList>
            <person name="Klenk H.-P."/>
        </authorList>
    </citation>
    <scope>NUCLEOTIDE SEQUENCE [LARGE SCALE GENOMIC DNA]</scope>
    <source>
        <strain evidence="11 12">DSM 42059</strain>
    </source>
</reference>
<name>A0A561UUU8_9ACTN</name>
<keyword evidence="2 5" id="KW-0645">Protease</keyword>
<dbReference type="PANTHER" id="PTHR43806:SF11">
    <property type="entry name" value="CEREVISIN-RELATED"/>
    <property type="match status" value="1"/>
</dbReference>
<evidence type="ECO:0000256" key="1">
    <source>
        <dbReference type="ARBA" id="ARBA00011073"/>
    </source>
</evidence>
<feature type="active site" description="Charge relay system" evidence="5">
    <location>
        <position position="583"/>
    </location>
</feature>
<dbReference type="InterPro" id="IPR023828">
    <property type="entry name" value="Peptidase_S8_Ser-AS"/>
</dbReference>
<organism evidence="11 12">
    <name type="scientific">Streptomyces brevispora</name>
    <dbReference type="NCBI Taxonomy" id="887462"/>
    <lineage>
        <taxon>Bacteria</taxon>
        <taxon>Bacillati</taxon>
        <taxon>Actinomycetota</taxon>
        <taxon>Actinomycetes</taxon>
        <taxon>Kitasatosporales</taxon>
        <taxon>Streptomycetaceae</taxon>
        <taxon>Streptomyces</taxon>
    </lineage>
</organism>
<dbReference type="PRINTS" id="PR00723">
    <property type="entry name" value="SUBTILISIN"/>
</dbReference>